<name>A0A1F5JV76_9BACT</name>
<gene>
    <name evidence="2" type="ORF">A3C59_01580</name>
</gene>
<keyword evidence="1" id="KW-0472">Membrane</keyword>
<dbReference type="EMBL" id="MFCV01000025">
    <property type="protein sequence ID" value="OGE32543.1"/>
    <property type="molecule type" value="Genomic_DNA"/>
</dbReference>
<feature type="transmembrane region" description="Helical" evidence="1">
    <location>
        <begin position="50"/>
        <end position="69"/>
    </location>
</feature>
<dbReference type="STRING" id="1797768.A3C59_01580"/>
<proteinExistence type="predicted"/>
<evidence type="ECO:0000313" key="3">
    <source>
        <dbReference type="Proteomes" id="UP000176902"/>
    </source>
</evidence>
<accession>A0A1F5JV76</accession>
<reference evidence="2 3" key="1">
    <citation type="journal article" date="2016" name="Nat. Commun.">
        <title>Thousands of microbial genomes shed light on interconnected biogeochemical processes in an aquifer system.</title>
        <authorList>
            <person name="Anantharaman K."/>
            <person name="Brown C.T."/>
            <person name="Hug L.A."/>
            <person name="Sharon I."/>
            <person name="Castelle C.J."/>
            <person name="Probst A.J."/>
            <person name="Thomas B.C."/>
            <person name="Singh A."/>
            <person name="Wilkins M.J."/>
            <person name="Karaoz U."/>
            <person name="Brodie E.L."/>
            <person name="Williams K.H."/>
            <person name="Hubbard S.S."/>
            <person name="Banfield J.F."/>
        </authorList>
    </citation>
    <scope>NUCLEOTIDE SEQUENCE [LARGE SCALE GENOMIC DNA]</scope>
</reference>
<dbReference type="Proteomes" id="UP000176902">
    <property type="component" value="Unassembled WGS sequence"/>
</dbReference>
<keyword evidence="1" id="KW-1133">Transmembrane helix</keyword>
<protein>
    <submittedName>
        <fullName evidence="2">Uncharacterized protein</fullName>
    </submittedName>
</protein>
<dbReference type="AlphaFoldDB" id="A0A1F5JV76"/>
<feature type="transmembrane region" description="Helical" evidence="1">
    <location>
        <begin position="12"/>
        <end position="30"/>
    </location>
</feature>
<organism evidence="2 3">
    <name type="scientific">Candidatus Daviesbacteria bacterium RIFCSPHIGHO2_02_FULL_36_13</name>
    <dbReference type="NCBI Taxonomy" id="1797768"/>
    <lineage>
        <taxon>Bacteria</taxon>
        <taxon>Candidatus Daviesiibacteriota</taxon>
    </lineage>
</organism>
<comment type="caution">
    <text evidence="2">The sequence shown here is derived from an EMBL/GenBank/DDBJ whole genome shotgun (WGS) entry which is preliminary data.</text>
</comment>
<feature type="transmembrane region" description="Helical" evidence="1">
    <location>
        <begin position="81"/>
        <end position="100"/>
    </location>
</feature>
<evidence type="ECO:0000256" key="1">
    <source>
        <dbReference type="SAM" id="Phobius"/>
    </source>
</evidence>
<feature type="transmembrane region" description="Helical" evidence="1">
    <location>
        <begin position="120"/>
        <end position="141"/>
    </location>
</feature>
<keyword evidence="1" id="KW-0812">Transmembrane</keyword>
<evidence type="ECO:0000313" key="2">
    <source>
        <dbReference type="EMBL" id="OGE32543.1"/>
    </source>
</evidence>
<sequence>MKTHLKKFVRGYLLFGSLYMFVEAIIHFSNIKLSSVSTNWPKEALTFSSLMSSFYGSTTLFLAAIQLLVQTNIEKFKKIIQLLAFYAGFHGILLIFISATNEVDSIYNNYPSLLFWIPFYNYYLLFEAGLLLLFALLIYFWSRLK</sequence>